<keyword evidence="15" id="KW-1185">Reference proteome</keyword>
<evidence type="ECO:0000256" key="8">
    <source>
        <dbReference type="ARBA" id="ARBA00023085"/>
    </source>
</evidence>
<comment type="pathway">
    <text evidence="2">Glycan metabolism; pectin degradation; 2-dehydro-3-deoxy-D-gluconate from pectin: step 1/5.</text>
</comment>
<dbReference type="PANTHER" id="PTHR31321:SF127">
    <property type="entry name" value="PECTINESTERASE"/>
    <property type="match status" value="1"/>
</dbReference>
<keyword evidence="11" id="KW-0812">Transmembrane</keyword>
<evidence type="ECO:0000256" key="9">
    <source>
        <dbReference type="ARBA" id="ARBA00047928"/>
    </source>
</evidence>
<evidence type="ECO:0000256" key="3">
    <source>
        <dbReference type="ARBA" id="ARBA00008891"/>
    </source>
</evidence>
<keyword evidence="11" id="KW-1133">Transmembrane helix</keyword>
<feature type="transmembrane region" description="Helical" evidence="11">
    <location>
        <begin position="268"/>
        <end position="293"/>
    </location>
</feature>
<dbReference type="EC" id="3.1.1.11" evidence="4"/>
<dbReference type="GO" id="GO:0030599">
    <property type="term" value="F:pectinesterase activity"/>
    <property type="evidence" value="ECO:0007669"/>
    <property type="project" value="UniProtKB-EC"/>
</dbReference>
<evidence type="ECO:0000256" key="4">
    <source>
        <dbReference type="ARBA" id="ARBA00013229"/>
    </source>
</evidence>
<evidence type="ECO:0000256" key="12">
    <source>
        <dbReference type="SAM" id="SignalP"/>
    </source>
</evidence>
<feature type="active site" evidence="10">
    <location>
        <position position="797"/>
    </location>
</feature>
<evidence type="ECO:0000313" key="15">
    <source>
        <dbReference type="Proteomes" id="UP000283269"/>
    </source>
</evidence>
<dbReference type="Proteomes" id="UP000283269">
    <property type="component" value="Unassembled WGS sequence"/>
</dbReference>
<dbReference type="InterPro" id="IPR033131">
    <property type="entry name" value="Pectinesterase_Asp_AS"/>
</dbReference>
<dbReference type="FunFam" id="2.160.20.10:FF:000014">
    <property type="entry name" value="Pectinesterase"/>
    <property type="match status" value="1"/>
</dbReference>
<dbReference type="GO" id="GO:0045490">
    <property type="term" value="P:pectin catabolic process"/>
    <property type="evidence" value="ECO:0007669"/>
    <property type="project" value="UniProtKB-UniPathway"/>
</dbReference>
<dbReference type="EMBL" id="NHYD01002743">
    <property type="protein sequence ID" value="PPQ85177.1"/>
    <property type="molecule type" value="Genomic_DNA"/>
</dbReference>
<proteinExistence type="inferred from homology"/>
<dbReference type="InParanoid" id="A0A409X348"/>
<feature type="domain" description="Pectinesterase catalytic" evidence="13">
    <location>
        <begin position="317"/>
        <end position="600"/>
    </location>
</feature>
<dbReference type="SUPFAM" id="SSF51126">
    <property type="entry name" value="Pectin lyase-like"/>
    <property type="match status" value="4"/>
</dbReference>
<feature type="chain" id="PRO_5019268671" description="pectinesterase" evidence="12">
    <location>
        <begin position="21"/>
        <end position="1317"/>
    </location>
</feature>
<dbReference type="GO" id="GO:0042545">
    <property type="term" value="P:cell wall modification"/>
    <property type="evidence" value="ECO:0007669"/>
    <property type="project" value="InterPro"/>
</dbReference>
<dbReference type="InterPro" id="IPR012334">
    <property type="entry name" value="Pectin_lyas_fold"/>
</dbReference>
<evidence type="ECO:0000259" key="13">
    <source>
        <dbReference type="Pfam" id="PF01095"/>
    </source>
</evidence>
<dbReference type="Pfam" id="PF01095">
    <property type="entry name" value="Pectinesterase"/>
    <property type="match status" value="4"/>
</dbReference>
<dbReference type="GO" id="GO:0005576">
    <property type="term" value="C:extracellular region"/>
    <property type="evidence" value="ECO:0007669"/>
    <property type="project" value="UniProtKB-SubCell"/>
</dbReference>
<comment type="caution">
    <text evidence="14">The sequence shown here is derived from an EMBL/GenBank/DDBJ whole genome shotgun (WGS) entry which is preliminary data.</text>
</comment>
<evidence type="ECO:0000313" key="14">
    <source>
        <dbReference type="EMBL" id="PPQ85177.1"/>
    </source>
</evidence>
<keyword evidence="8" id="KW-0063">Aspartyl esterase</keyword>
<accession>A0A409X348</accession>
<dbReference type="OrthoDB" id="2019149at2759"/>
<evidence type="ECO:0000256" key="11">
    <source>
        <dbReference type="SAM" id="Phobius"/>
    </source>
</evidence>
<keyword evidence="5" id="KW-0964">Secreted</keyword>
<evidence type="ECO:0000256" key="10">
    <source>
        <dbReference type="PROSITE-ProRule" id="PRU10040"/>
    </source>
</evidence>
<feature type="domain" description="Pectinesterase catalytic" evidence="13">
    <location>
        <begin position="1001"/>
        <end position="1303"/>
    </location>
</feature>
<dbReference type="UniPathway" id="UPA00545">
    <property type="reaction ID" value="UER00823"/>
</dbReference>
<feature type="domain" description="Pectinesterase catalytic" evidence="13">
    <location>
        <begin position="651"/>
        <end position="935"/>
    </location>
</feature>
<dbReference type="PROSITE" id="PS00503">
    <property type="entry name" value="PECTINESTERASE_2"/>
    <property type="match status" value="3"/>
</dbReference>
<evidence type="ECO:0000256" key="7">
    <source>
        <dbReference type="ARBA" id="ARBA00022801"/>
    </source>
</evidence>
<reference evidence="14 15" key="1">
    <citation type="journal article" date="2018" name="Evol. Lett.">
        <title>Horizontal gene cluster transfer increased hallucinogenic mushroom diversity.</title>
        <authorList>
            <person name="Reynolds H.T."/>
            <person name="Vijayakumar V."/>
            <person name="Gluck-Thaler E."/>
            <person name="Korotkin H.B."/>
            <person name="Matheny P.B."/>
            <person name="Slot J.C."/>
        </authorList>
    </citation>
    <scope>NUCLEOTIDE SEQUENCE [LARGE SCALE GENOMIC DNA]</scope>
    <source>
        <strain evidence="14 15">2631</strain>
    </source>
</reference>
<keyword evidence="6 12" id="KW-0732">Signal</keyword>
<evidence type="ECO:0000256" key="1">
    <source>
        <dbReference type="ARBA" id="ARBA00004613"/>
    </source>
</evidence>
<comment type="similarity">
    <text evidence="3">Belongs to the pectinesterase family.</text>
</comment>
<feature type="active site" evidence="10">
    <location>
        <position position="1147"/>
    </location>
</feature>
<protein>
    <recommendedName>
        <fullName evidence="4">pectinesterase</fullName>
        <ecNumber evidence="4">3.1.1.11</ecNumber>
    </recommendedName>
</protein>
<dbReference type="InterPro" id="IPR000070">
    <property type="entry name" value="Pectinesterase_cat"/>
</dbReference>
<comment type="catalytic activity">
    <reaction evidence="9">
        <text>[(1-&gt;4)-alpha-D-galacturonosyl methyl ester](n) + n H2O = [(1-&gt;4)-alpha-D-galacturonosyl](n) + n methanol + n H(+)</text>
        <dbReference type="Rhea" id="RHEA:22380"/>
        <dbReference type="Rhea" id="RHEA-COMP:14570"/>
        <dbReference type="Rhea" id="RHEA-COMP:14573"/>
        <dbReference type="ChEBI" id="CHEBI:15377"/>
        <dbReference type="ChEBI" id="CHEBI:15378"/>
        <dbReference type="ChEBI" id="CHEBI:17790"/>
        <dbReference type="ChEBI" id="CHEBI:140522"/>
        <dbReference type="ChEBI" id="CHEBI:140523"/>
        <dbReference type="EC" id="3.1.1.11"/>
    </reaction>
</comment>
<comment type="subcellular location">
    <subcellularLocation>
        <location evidence="1">Secreted</location>
    </subcellularLocation>
</comment>
<evidence type="ECO:0000256" key="2">
    <source>
        <dbReference type="ARBA" id="ARBA00005184"/>
    </source>
</evidence>
<keyword evidence="7" id="KW-0378">Hydrolase</keyword>
<evidence type="ECO:0000256" key="6">
    <source>
        <dbReference type="ARBA" id="ARBA00022729"/>
    </source>
</evidence>
<dbReference type="InterPro" id="IPR011050">
    <property type="entry name" value="Pectin_lyase_fold/virulence"/>
</dbReference>
<gene>
    <name evidence="14" type="ORF">CVT25_004184</name>
</gene>
<dbReference type="STRING" id="93625.A0A409X348"/>
<keyword evidence="11" id="KW-0472">Membrane</keyword>
<dbReference type="Gene3D" id="2.160.20.10">
    <property type="entry name" value="Single-stranded right-handed beta-helix, Pectin lyase-like"/>
    <property type="match status" value="4"/>
</dbReference>
<organism evidence="14 15">
    <name type="scientific">Psilocybe cyanescens</name>
    <dbReference type="NCBI Taxonomy" id="93625"/>
    <lineage>
        <taxon>Eukaryota</taxon>
        <taxon>Fungi</taxon>
        <taxon>Dikarya</taxon>
        <taxon>Basidiomycota</taxon>
        <taxon>Agaricomycotina</taxon>
        <taxon>Agaricomycetes</taxon>
        <taxon>Agaricomycetidae</taxon>
        <taxon>Agaricales</taxon>
        <taxon>Agaricineae</taxon>
        <taxon>Strophariaceae</taxon>
        <taxon>Psilocybe</taxon>
    </lineage>
</organism>
<feature type="domain" description="Pectinesterase catalytic" evidence="13">
    <location>
        <begin position="38"/>
        <end position="271"/>
    </location>
</feature>
<evidence type="ECO:0000256" key="5">
    <source>
        <dbReference type="ARBA" id="ARBA00022525"/>
    </source>
</evidence>
<name>A0A409X348_PSICY</name>
<dbReference type="PANTHER" id="PTHR31321">
    <property type="entry name" value="ACYL-COA THIOESTER HYDROLASE YBHC-RELATED"/>
    <property type="match status" value="1"/>
</dbReference>
<sequence length="1317" mass="140718">MFKLFTFCLISTILWTATRGAVRTSPSPGSVIVRSGTKTSGEFSTIAAALASLPDDSSTRSIFIYPGTYSEQIYITRSGPLTIYGFTNNTDSYMSNQVTIQAAVPASIAGSDDASGTLRVHKDDFKMYNVNVKNNYGVGSQAIAISQYGNRVGLYACGFYGYQDTLYANKGTQVTLDFKGAVDFIFGRTGLAYFGGNTIGVKAPGCITASGRQSNDSGSYVFDHNTIILAPGASSSASREIYLGRPWADYAKVIFKNTVVTAPLNPAIWLPSAIILISYNFMLFFWIYILAFFSGRAWGASRTSLPAGAVIVRSGTTTTGEFNTVSQAVNSLPNDNSARTIFIFPGTYTEQVNITRPGPLTIFGSTTDTTTYLKNSVTIQFGLSLLTAGSDDISGTLRIHKNDFKLYNVNVKNTFGQGSQAIAISQYGTRVGLYGCGFFGFQDTVLAEQGTQVFLRGFIEGATDFIFGQRGQAYFERNTISVTAHGCITASGRTSNDSTSYVFNENTIVLASNAASNTAGSIFLGRPWGDFANVIFKNTVITAPLNKALWSIWNVGDERTDHVTFLDFNSTGSGVSGANRASFSSQLTASQAAAFTISSAVASRKSELPMPNYTSLPMRVMLLGLLQVVFGLDRTTPPPGAYVVRAGTSPSSGEFDTISSAVNVLPNDNSAQTIFIFPGTYIEQVNITRPGPLTMMGFTPDTSTYLGNTVTIEFGLSAAATGSDDVSGTLRIHKNDFKLYNINVKNTFGVGSQAIAISQYGTRVGLYGCGFFGFQDTILAEQGTQVFLKGYIEGATDFIFGQRGQAYFEGNTIAVSAAGYITASGRTSNDGTSYVFNDNTIVLAEDAASNTAGRVFLGRPWGDFAKVIFKNTVITAPLNKSVWSIWNVGDERTDNVFLADFNSTGVGIAGVQRASFGSQLTAEQATTFNISSAIGSDFATDSAPSELTQKRKHSTSKTVEMKHSWLACIIALWQGSLFVLAGRRTEPPSGALSVRAGAPPASGMFDTITSALNALPNDTSNHTIFIFPGTYNEQINIVRPGPLTILGYTTDASNFAANQVVIQAGVPASVAGSDDASGTLRIHKDNFSMYNVNVTNTFGIGSQAIAISQYGSQVGLYACGFIGYQDTLYANQGNQVFLKNYIEGAVDFIFGRHGLAYFGGNTIAVKAPGCITASGRESDDNGSYVFDHNTIVLAADAAQNTAGNVFLGRPWGGGSHCSLPFRLLTKALSGLDFAKVIFKNTVITAPLNQTIWSIWNPGDERIDDVFLAEYNSTGTGIAHPVRPAFSTELSKSQADAFTIASAVGDDFESWVDLDYLV</sequence>
<feature type="active site" evidence="10">
    <location>
        <position position="464"/>
    </location>
</feature>
<feature type="signal peptide" evidence="12">
    <location>
        <begin position="1"/>
        <end position="20"/>
    </location>
</feature>